<dbReference type="Proteomes" id="UP000186309">
    <property type="component" value="Chromosome"/>
</dbReference>
<name>A0A1U7CRD4_9BACT</name>
<dbReference type="AlphaFoldDB" id="A0A1U7CRD4"/>
<keyword evidence="1" id="KW-0812">Transmembrane</keyword>
<gene>
    <name evidence="2" type="ORF">BSF38_03007</name>
</gene>
<dbReference type="KEGG" id="pbor:BSF38_03007"/>
<protein>
    <submittedName>
        <fullName evidence="2">Uncharacterized protein</fullName>
    </submittedName>
</protein>
<accession>A0A1U7CRD4</accession>
<dbReference type="OrthoDB" id="10010546at2"/>
<dbReference type="RefSeq" id="WP_076346884.1">
    <property type="nucleotide sequence ID" value="NZ_CP019082.1"/>
</dbReference>
<feature type="transmembrane region" description="Helical" evidence="1">
    <location>
        <begin position="45"/>
        <end position="67"/>
    </location>
</feature>
<sequence length="98" mass="9893">MDQTGSRLGASAARTVIIPIAGLLGGLIVGVAWSAIRGAADFDAVWIVVKGALVGSFLGMGAALVAATGTRSSLTTIRGLAWLVGIAAILLFFWIAIP</sequence>
<feature type="transmembrane region" description="Helical" evidence="1">
    <location>
        <begin position="79"/>
        <end position="97"/>
    </location>
</feature>
<proteinExistence type="predicted"/>
<evidence type="ECO:0000256" key="1">
    <source>
        <dbReference type="SAM" id="Phobius"/>
    </source>
</evidence>
<feature type="transmembrane region" description="Helical" evidence="1">
    <location>
        <begin position="12"/>
        <end position="33"/>
    </location>
</feature>
<evidence type="ECO:0000313" key="2">
    <source>
        <dbReference type="EMBL" id="APW61492.1"/>
    </source>
</evidence>
<organism evidence="2 3">
    <name type="scientific">Paludisphaera borealis</name>
    <dbReference type="NCBI Taxonomy" id="1387353"/>
    <lineage>
        <taxon>Bacteria</taxon>
        <taxon>Pseudomonadati</taxon>
        <taxon>Planctomycetota</taxon>
        <taxon>Planctomycetia</taxon>
        <taxon>Isosphaerales</taxon>
        <taxon>Isosphaeraceae</taxon>
        <taxon>Paludisphaera</taxon>
    </lineage>
</organism>
<dbReference type="EMBL" id="CP019082">
    <property type="protein sequence ID" value="APW61492.1"/>
    <property type="molecule type" value="Genomic_DNA"/>
</dbReference>
<reference evidence="3" key="1">
    <citation type="submission" date="2016-12" db="EMBL/GenBank/DDBJ databases">
        <title>Comparative genomics of four Isosphaeraceae planctomycetes: a common pool of plasmids and glycoside hydrolase genes.</title>
        <authorList>
            <person name="Ivanova A."/>
        </authorList>
    </citation>
    <scope>NUCLEOTIDE SEQUENCE [LARGE SCALE GENOMIC DNA]</scope>
    <source>
        <strain evidence="3">PX4</strain>
    </source>
</reference>
<keyword evidence="3" id="KW-1185">Reference proteome</keyword>
<keyword evidence="1" id="KW-1133">Transmembrane helix</keyword>
<evidence type="ECO:0000313" key="3">
    <source>
        <dbReference type="Proteomes" id="UP000186309"/>
    </source>
</evidence>
<keyword evidence="1" id="KW-0472">Membrane</keyword>